<evidence type="ECO:0000256" key="1">
    <source>
        <dbReference type="ARBA" id="ARBA00022490"/>
    </source>
</evidence>
<feature type="binding site" description="via persulfide group" evidence="7">
    <location>
        <position position="407"/>
    </location>
    <ligand>
        <name>hybrid [4Fe-2O-2S] cluster</name>
        <dbReference type="ChEBI" id="CHEBI:60519"/>
    </ligand>
</feature>
<comment type="similarity">
    <text evidence="7">Belongs to the HCP family.</text>
</comment>
<dbReference type="PIRSF" id="PIRSF000076">
    <property type="entry name" value="HCP"/>
    <property type="match status" value="1"/>
</dbReference>
<feature type="binding site" evidence="7">
    <location>
        <position position="494"/>
    </location>
    <ligand>
        <name>hybrid [4Fe-2O-2S] cluster</name>
        <dbReference type="ChEBI" id="CHEBI:60519"/>
    </ligand>
</feature>
<comment type="cofactor">
    <cofactor evidence="7">
        <name>[2Fe-2S] cluster</name>
        <dbReference type="ChEBI" id="CHEBI:190135"/>
    </cofactor>
    <text evidence="7">Binds 1 [2Fe-2S] cluster.</text>
</comment>
<dbReference type="InterPro" id="IPR016099">
    <property type="entry name" value="Prismane-like_a/b-sand"/>
</dbReference>
<dbReference type="PANTHER" id="PTHR30109">
    <property type="entry name" value="HYDROXYLAMINE REDUCTASE"/>
    <property type="match status" value="1"/>
</dbReference>
<evidence type="ECO:0000256" key="4">
    <source>
        <dbReference type="ARBA" id="ARBA00023002"/>
    </source>
</evidence>
<evidence type="ECO:0000256" key="2">
    <source>
        <dbReference type="ARBA" id="ARBA00022714"/>
    </source>
</evidence>
<keyword evidence="6 7" id="KW-0411">Iron-sulfur</keyword>
<keyword evidence="9" id="KW-1185">Reference proteome</keyword>
<protein>
    <recommendedName>
        <fullName evidence="7">Hydroxylamine reductase</fullName>
        <ecNumber evidence="7">1.7.99.1</ecNumber>
    </recommendedName>
    <alternativeName>
        <fullName evidence="7">Hybrid-cluster protein</fullName>
        <shortName evidence="7">HCP</shortName>
    </alternativeName>
    <alternativeName>
        <fullName evidence="7">Prismane protein</fullName>
    </alternativeName>
</protein>
<feature type="binding site" evidence="7">
    <location>
        <position position="25"/>
    </location>
    <ligand>
        <name>[2Fe-2S] cluster</name>
        <dbReference type="ChEBI" id="CHEBI:190135"/>
    </ligand>
</feature>
<comment type="subcellular location">
    <subcellularLocation>
        <location evidence="7">Cytoplasm</location>
    </subcellularLocation>
</comment>
<dbReference type="EMBL" id="OZ026884">
    <property type="protein sequence ID" value="CAL1241486.1"/>
    <property type="molecule type" value="Genomic_DNA"/>
</dbReference>
<dbReference type="CDD" id="cd01914">
    <property type="entry name" value="HCP"/>
    <property type="match status" value="1"/>
</dbReference>
<feature type="binding site" evidence="7">
    <location>
        <position position="276"/>
    </location>
    <ligand>
        <name>hybrid [4Fe-2O-2S] cluster</name>
        <dbReference type="ChEBI" id="CHEBI:60519"/>
    </ligand>
</feature>
<accession>A0ABP1CB42</accession>
<dbReference type="Proteomes" id="UP001497493">
    <property type="component" value="Chromosome"/>
</dbReference>
<evidence type="ECO:0000256" key="3">
    <source>
        <dbReference type="ARBA" id="ARBA00022723"/>
    </source>
</evidence>
<comment type="function">
    <text evidence="7">Catalyzes the reduction of hydroxylamine to form NH(3) and H(2)O.</text>
</comment>
<feature type="binding site" evidence="7">
    <location>
        <position position="496"/>
    </location>
    <ligand>
        <name>hybrid [4Fe-2O-2S] cluster</name>
        <dbReference type="ChEBI" id="CHEBI:60519"/>
    </ligand>
</feature>
<evidence type="ECO:0000256" key="7">
    <source>
        <dbReference type="HAMAP-Rule" id="MF_00069"/>
    </source>
</evidence>
<dbReference type="Gene3D" id="1.20.1270.20">
    <property type="match status" value="2"/>
</dbReference>
<feature type="binding site" evidence="7">
    <location>
        <position position="460"/>
    </location>
    <ligand>
        <name>hybrid [4Fe-2O-2S] cluster</name>
        <dbReference type="ChEBI" id="CHEBI:60519"/>
    </ligand>
</feature>
<dbReference type="PANTHER" id="PTHR30109:SF0">
    <property type="entry name" value="HYDROXYLAMINE REDUCTASE"/>
    <property type="match status" value="1"/>
</dbReference>
<comment type="cofactor">
    <cofactor evidence="7">
        <name>hybrid [4Fe-2O-2S] cluster</name>
        <dbReference type="ChEBI" id="CHEBI:60519"/>
    </cofactor>
    <text evidence="7">Binds 1 hybrid [4Fe-2O-2S] cluster.</text>
</comment>
<dbReference type="Pfam" id="PF03063">
    <property type="entry name" value="Prismane"/>
    <property type="match status" value="1"/>
</dbReference>
<feature type="binding site" evidence="7">
    <location>
        <position position="18"/>
    </location>
    <ligand>
        <name>[2Fe-2S] cluster</name>
        <dbReference type="ChEBI" id="CHEBI:190135"/>
    </ligand>
</feature>
<dbReference type="InterPro" id="IPR011254">
    <property type="entry name" value="Prismane-like_sf"/>
</dbReference>
<organism evidence="8 9">
    <name type="scientific">Candidatus Methylocalor cossyra</name>
    <dbReference type="NCBI Taxonomy" id="3108543"/>
    <lineage>
        <taxon>Bacteria</taxon>
        <taxon>Pseudomonadati</taxon>
        <taxon>Pseudomonadota</taxon>
        <taxon>Gammaproteobacteria</taxon>
        <taxon>Methylococcales</taxon>
        <taxon>Methylococcaceae</taxon>
        <taxon>Candidatus Methylocalor</taxon>
    </lineage>
</organism>
<sequence length="554" mass="59003">MFCYQCEQTVRSSSGDGCTGSKGVCGKDAVTADLQDLLLYALQGLAQYARRLRALGQADGEVSEFLLYALFTTLTNVNFNANRFVDLIQRAAALRDRLESRYLALARNAGAAPEALSGPAAWHPAADLDGLLAQAREAAITRGRETLGADVIGLRALILYGIKGAAAYAHHARVLGYARDEIDAGFEDLLDYLAGAPTDPDALLDRALAVGALNLQVLELLDAANTGRYGEPEPSPVRLTPVRGKAILVSGHDLQDLARLLEQSQGVGVKVYTHGELLPAHAYPKLRAHAHLVGNYGGAWQDQVEDFAAFPGPILMTSNCLVEPARTYRQRLFTTGPAGWPGVRHIDDGDFTPVIRAALASPGFPEDTPAATATVGFGRAALLGVAEQVVAAVRRGAIRHFFLVGGCDGAAPGRHYYAELAEKIPADSLILTLGCGKYRFLRRDFGTIDGLPRLLDLGQCNDSYAAIRIAGALAQAFGCGVNELPLTLVLSWLEQKAVAVLLTLLSLGIRGIRLGPSLPAFLTPALSARLAERFDLRPITSPGRDLAEILGRAA</sequence>
<keyword evidence="3 7" id="KW-0479">Metal-binding</keyword>
<dbReference type="SUPFAM" id="SSF56821">
    <property type="entry name" value="Prismane protein-like"/>
    <property type="match status" value="1"/>
</dbReference>
<feature type="binding site" evidence="7">
    <location>
        <position position="435"/>
    </location>
    <ligand>
        <name>hybrid [4Fe-2O-2S] cluster</name>
        <dbReference type="ChEBI" id="CHEBI:60519"/>
    </ligand>
</feature>
<reference evidence="8 9" key="1">
    <citation type="submission" date="2024-04" db="EMBL/GenBank/DDBJ databases">
        <authorList>
            <person name="Cremers G."/>
        </authorList>
    </citation>
    <scope>NUCLEOTIDE SEQUENCE [LARGE SCALE GENOMIC DNA]</scope>
    <source>
        <strain evidence="8">MeCH1-AG</strain>
    </source>
</reference>
<dbReference type="HAMAP" id="MF_00069">
    <property type="entry name" value="Hydroxylam_reduct"/>
    <property type="match status" value="1"/>
</dbReference>
<proteinExistence type="inferred from homology"/>
<dbReference type="RefSeq" id="WP_348757996.1">
    <property type="nucleotide sequence ID" value="NZ_OZ026884.1"/>
</dbReference>
<dbReference type="InterPro" id="IPR010048">
    <property type="entry name" value="Hydroxylam_reduct"/>
</dbReference>
<keyword evidence="4 7" id="KW-0560">Oxidoreductase</keyword>
<dbReference type="NCBIfam" id="NF003658">
    <property type="entry name" value="PRK05290.1"/>
    <property type="match status" value="1"/>
</dbReference>
<keyword evidence="1 7" id="KW-0963">Cytoplasm</keyword>
<dbReference type="EC" id="1.7.99.1" evidence="7"/>
<dbReference type="Gene3D" id="3.40.50.2030">
    <property type="match status" value="2"/>
</dbReference>
<feature type="binding site" evidence="7">
    <location>
        <position position="3"/>
    </location>
    <ligand>
        <name>[2Fe-2S] cluster</name>
        <dbReference type="ChEBI" id="CHEBI:190135"/>
    </ligand>
</feature>
<feature type="binding site" evidence="7">
    <location>
        <position position="320"/>
    </location>
    <ligand>
        <name>hybrid [4Fe-2O-2S] cluster</name>
        <dbReference type="ChEBI" id="CHEBI:60519"/>
    </ligand>
</feature>
<comment type="catalytic activity">
    <reaction evidence="7">
        <text>A + NH4(+) + H2O = hydroxylamine + AH2 + H(+)</text>
        <dbReference type="Rhea" id="RHEA:22052"/>
        <dbReference type="ChEBI" id="CHEBI:13193"/>
        <dbReference type="ChEBI" id="CHEBI:15377"/>
        <dbReference type="ChEBI" id="CHEBI:15378"/>
        <dbReference type="ChEBI" id="CHEBI:15429"/>
        <dbReference type="ChEBI" id="CHEBI:17499"/>
        <dbReference type="ChEBI" id="CHEBI:28938"/>
        <dbReference type="EC" id="1.7.99.1"/>
    </reaction>
</comment>
<feature type="modified residue" description="Cysteine persulfide" evidence="7">
    <location>
        <position position="407"/>
    </location>
</feature>
<keyword evidence="2 7" id="KW-0001">2Fe-2S</keyword>
<keyword evidence="5 7" id="KW-0408">Iron</keyword>
<dbReference type="InterPro" id="IPR016100">
    <property type="entry name" value="Prismane_a-bundle"/>
</dbReference>
<name>A0ABP1CB42_9GAMM</name>
<evidence type="ECO:0000313" key="8">
    <source>
        <dbReference type="EMBL" id="CAL1241486.1"/>
    </source>
</evidence>
<dbReference type="GO" id="GO:0050418">
    <property type="term" value="F:hydroxylamine reductase activity"/>
    <property type="evidence" value="ECO:0007669"/>
    <property type="project" value="UniProtKB-EC"/>
</dbReference>
<evidence type="ECO:0000313" key="9">
    <source>
        <dbReference type="Proteomes" id="UP001497493"/>
    </source>
</evidence>
<evidence type="ECO:0000256" key="6">
    <source>
        <dbReference type="ARBA" id="ARBA00023014"/>
    </source>
</evidence>
<feature type="binding site" evidence="7">
    <location>
        <position position="6"/>
    </location>
    <ligand>
        <name>[2Fe-2S] cluster</name>
        <dbReference type="ChEBI" id="CHEBI:190135"/>
    </ligand>
</feature>
<dbReference type="InterPro" id="IPR004137">
    <property type="entry name" value="HCP/CODH"/>
</dbReference>
<feature type="binding site" evidence="7">
    <location>
        <position position="252"/>
    </location>
    <ligand>
        <name>hybrid [4Fe-2O-2S] cluster</name>
        <dbReference type="ChEBI" id="CHEBI:60519"/>
    </ligand>
</feature>
<dbReference type="NCBIfam" id="TIGR01703">
    <property type="entry name" value="hybrid_clust"/>
    <property type="match status" value="1"/>
</dbReference>
<evidence type="ECO:0000256" key="5">
    <source>
        <dbReference type="ARBA" id="ARBA00023004"/>
    </source>
</evidence>
<gene>
    <name evidence="7 8" type="primary">hcp</name>
    <name evidence="8" type="ORF">MECH1_V1_2710</name>
</gene>